<evidence type="ECO:0000256" key="2">
    <source>
        <dbReference type="ARBA" id="ARBA00007118"/>
    </source>
</evidence>
<dbReference type="Pfam" id="PF00881">
    <property type="entry name" value="Nitroreductase"/>
    <property type="match status" value="1"/>
</dbReference>
<comment type="caution">
    <text evidence="7">The sequence shown here is derived from an EMBL/GenBank/DDBJ whole genome shotgun (WGS) entry which is preliminary data.</text>
</comment>
<keyword evidence="8" id="KW-1185">Reference proteome</keyword>
<dbReference type="AlphaFoldDB" id="A0A327L0P9"/>
<dbReference type="CDD" id="cd02136">
    <property type="entry name" value="PnbA_NfnB-like"/>
    <property type="match status" value="1"/>
</dbReference>
<dbReference type="RefSeq" id="WP_111419209.1">
    <property type="nucleotide sequence ID" value="NZ_NPEX01000063.1"/>
</dbReference>
<dbReference type="PANTHER" id="PTHR43673">
    <property type="entry name" value="NAD(P)H NITROREDUCTASE YDGI-RELATED"/>
    <property type="match status" value="1"/>
</dbReference>
<comment type="similarity">
    <text evidence="2">Belongs to the nitroreductase family.</text>
</comment>
<dbReference type="GO" id="GO:0016491">
    <property type="term" value="F:oxidoreductase activity"/>
    <property type="evidence" value="ECO:0007669"/>
    <property type="project" value="UniProtKB-KW"/>
</dbReference>
<evidence type="ECO:0000259" key="6">
    <source>
        <dbReference type="Pfam" id="PF00881"/>
    </source>
</evidence>
<evidence type="ECO:0000313" key="8">
    <source>
        <dbReference type="Proteomes" id="UP000249130"/>
    </source>
</evidence>
<dbReference type="InterPro" id="IPR000415">
    <property type="entry name" value="Nitroreductase-like"/>
</dbReference>
<reference evidence="7 8" key="1">
    <citation type="submission" date="2017-07" db="EMBL/GenBank/DDBJ databases">
        <title>Draft Genome Sequences of Select Purple Nonsulfur Bacteria.</title>
        <authorList>
            <person name="Lasarre B."/>
            <person name="Mckinlay J.B."/>
        </authorList>
    </citation>
    <scope>NUCLEOTIDE SEQUENCE [LARGE SCALE GENOMIC DNA]</scope>
    <source>
        <strain evidence="7 8">DSM 5909</strain>
    </source>
</reference>
<evidence type="ECO:0000256" key="1">
    <source>
        <dbReference type="ARBA" id="ARBA00001917"/>
    </source>
</evidence>
<comment type="cofactor">
    <cofactor evidence="1">
        <name>FMN</name>
        <dbReference type="ChEBI" id="CHEBI:58210"/>
    </cofactor>
</comment>
<organism evidence="7 8">
    <name type="scientific">Rhodoplanes roseus</name>
    <dbReference type="NCBI Taxonomy" id="29409"/>
    <lineage>
        <taxon>Bacteria</taxon>
        <taxon>Pseudomonadati</taxon>
        <taxon>Pseudomonadota</taxon>
        <taxon>Alphaproteobacteria</taxon>
        <taxon>Hyphomicrobiales</taxon>
        <taxon>Nitrobacteraceae</taxon>
        <taxon>Rhodoplanes</taxon>
    </lineage>
</organism>
<evidence type="ECO:0000313" key="7">
    <source>
        <dbReference type="EMBL" id="RAI43967.1"/>
    </source>
</evidence>
<dbReference type="OrthoDB" id="9773807at2"/>
<keyword evidence="3" id="KW-0285">Flavoprotein</keyword>
<protein>
    <recommendedName>
        <fullName evidence="6">Nitroreductase domain-containing protein</fullName>
    </recommendedName>
</protein>
<sequence>MHVFEAVDSRKSCRAFLPTPVDGALVRELIERATRAASGGNLQPWSITALTGAALADLVRDVRAALGTLDPRNLNGDYPVYPEPLFEPFRTRRFENGVALYRALGVARGDDAGRLAQYMQNYAFFGAPVGLFIALDRRCGPGQWTDVGGFLATLMMLARGYGLSTCAQESWARITTIVTPLIGLPDTEMLFCGVAVGYADENAPVNRVRTTRAGVDEVCRFVGFETT</sequence>
<keyword evidence="4" id="KW-0288">FMN</keyword>
<dbReference type="Proteomes" id="UP000249130">
    <property type="component" value="Unassembled WGS sequence"/>
</dbReference>
<dbReference type="PANTHER" id="PTHR43673:SF2">
    <property type="entry name" value="NITROREDUCTASE"/>
    <property type="match status" value="1"/>
</dbReference>
<evidence type="ECO:0000256" key="5">
    <source>
        <dbReference type="ARBA" id="ARBA00023002"/>
    </source>
</evidence>
<feature type="domain" description="Nitroreductase" evidence="6">
    <location>
        <begin position="8"/>
        <end position="198"/>
    </location>
</feature>
<gene>
    <name evidence="7" type="ORF">CH341_11650</name>
</gene>
<proteinExistence type="inferred from homology"/>
<evidence type="ECO:0000256" key="3">
    <source>
        <dbReference type="ARBA" id="ARBA00022630"/>
    </source>
</evidence>
<name>A0A327L0P9_9BRAD</name>
<accession>A0A327L0P9</accession>
<keyword evidence="5" id="KW-0560">Oxidoreductase</keyword>
<dbReference type="Gene3D" id="3.40.109.10">
    <property type="entry name" value="NADH Oxidase"/>
    <property type="match status" value="1"/>
</dbReference>
<evidence type="ECO:0000256" key="4">
    <source>
        <dbReference type="ARBA" id="ARBA00022643"/>
    </source>
</evidence>
<dbReference type="SUPFAM" id="SSF55469">
    <property type="entry name" value="FMN-dependent nitroreductase-like"/>
    <property type="match status" value="1"/>
</dbReference>
<dbReference type="InterPro" id="IPR029479">
    <property type="entry name" value="Nitroreductase"/>
</dbReference>
<dbReference type="EMBL" id="NPEX01000063">
    <property type="protein sequence ID" value="RAI43967.1"/>
    <property type="molecule type" value="Genomic_DNA"/>
</dbReference>